<gene>
    <name evidence="2" type="ORF">SAMN04488561_1771</name>
</gene>
<dbReference type="SUPFAM" id="SSF46785">
    <property type="entry name" value="Winged helix' DNA-binding domain"/>
    <property type="match status" value="1"/>
</dbReference>
<dbReference type="InterPro" id="IPR036390">
    <property type="entry name" value="WH_DNA-bd_sf"/>
</dbReference>
<evidence type="ECO:0000313" key="3">
    <source>
        <dbReference type="Proteomes" id="UP000181980"/>
    </source>
</evidence>
<dbReference type="SUPFAM" id="SSF47413">
    <property type="entry name" value="lambda repressor-like DNA-binding domains"/>
    <property type="match status" value="1"/>
</dbReference>
<organism evidence="2 3">
    <name type="scientific">Jiangella alba</name>
    <dbReference type="NCBI Taxonomy" id="561176"/>
    <lineage>
        <taxon>Bacteria</taxon>
        <taxon>Bacillati</taxon>
        <taxon>Actinomycetota</taxon>
        <taxon>Actinomycetes</taxon>
        <taxon>Jiangellales</taxon>
        <taxon>Jiangellaceae</taxon>
        <taxon>Jiangella</taxon>
    </lineage>
</organism>
<evidence type="ECO:0000256" key="1">
    <source>
        <dbReference type="SAM" id="MobiDB-lite"/>
    </source>
</evidence>
<dbReference type="InterPro" id="IPR010982">
    <property type="entry name" value="Lambda_DNA-bd_dom_sf"/>
</dbReference>
<dbReference type="InterPro" id="IPR001387">
    <property type="entry name" value="Cro/C1-type_HTH"/>
</dbReference>
<keyword evidence="3" id="KW-1185">Reference proteome</keyword>
<dbReference type="AlphaFoldDB" id="A0A1H5JWI2"/>
<reference evidence="3" key="1">
    <citation type="submission" date="2016-10" db="EMBL/GenBank/DDBJ databases">
        <authorList>
            <person name="Varghese N."/>
            <person name="Submissions S."/>
        </authorList>
    </citation>
    <scope>NUCLEOTIDE SEQUENCE [LARGE SCALE GENOMIC DNA]</scope>
    <source>
        <strain evidence="3">DSM 45237</strain>
    </source>
</reference>
<feature type="region of interest" description="Disordered" evidence="1">
    <location>
        <begin position="81"/>
        <end position="108"/>
    </location>
</feature>
<dbReference type="Gene3D" id="1.10.10.10">
    <property type="entry name" value="Winged helix-like DNA-binding domain superfamily/Winged helix DNA-binding domain"/>
    <property type="match status" value="1"/>
</dbReference>
<dbReference type="Gene3D" id="1.10.260.40">
    <property type="entry name" value="lambda repressor-like DNA-binding domains"/>
    <property type="match status" value="1"/>
</dbReference>
<sequence length="486" mass="52266">MNAESHGDSEQPIGQMIRSARQRLRMSQYTLADRLAAVSGKPTMGRDRVARWERGRQVPRREWRQWLAVVLEVPSEHLDAGAATARRQSRLGHAAAVTPAPQNGTARRPQGTPALLPMFRSRVQAGILAATLLNPDRAFSLTELAEHAGGSLASVSKEAKLLEDAGILTRRNEGAIRLMRAATDRSTIGPLTELIRGTYGVPQIVGEEFGRVTGVARIALTGTWAERFAGVVGPEPDVILVRLTPDDDHTPGRPELAAAARRAERRLHRRVAFALIGRPDYAARRVPAGHDARLPLRTLSRPRQPERIRIPRQRGRVPVVHVAPPASADGAPVATGGWPAGVEVVAELLAGNRLELFSGPAADARPYLDLATHHLTAAEDVMAASAGSAFVLVCQAAHLVGCGLLAAQGLRPAPGRDGDVVARSVIAQFGDRFGHLELLRQRQLSLGRPVGRDNRVDDADVEAALPAVRSLVDEARTLAPQLDLFG</sequence>
<dbReference type="Proteomes" id="UP000181980">
    <property type="component" value="Unassembled WGS sequence"/>
</dbReference>
<dbReference type="InterPro" id="IPR036388">
    <property type="entry name" value="WH-like_DNA-bd_sf"/>
</dbReference>
<dbReference type="GO" id="GO:0003677">
    <property type="term" value="F:DNA binding"/>
    <property type="evidence" value="ECO:0007669"/>
    <property type="project" value="InterPro"/>
</dbReference>
<proteinExistence type="predicted"/>
<evidence type="ECO:0000313" key="2">
    <source>
        <dbReference type="EMBL" id="SEE56760.1"/>
    </source>
</evidence>
<accession>A0A1H5JWI2</accession>
<dbReference type="CDD" id="cd00093">
    <property type="entry name" value="HTH_XRE"/>
    <property type="match status" value="1"/>
</dbReference>
<dbReference type="OrthoDB" id="3213425at2"/>
<protein>
    <submittedName>
        <fullName evidence="2">Helix-turn-helix domain-containing protein</fullName>
    </submittedName>
</protein>
<dbReference type="EMBL" id="FNUC01000003">
    <property type="protein sequence ID" value="SEE56760.1"/>
    <property type="molecule type" value="Genomic_DNA"/>
</dbReference>
<name>A0A1H5JWI2_9ACTN</name>